<keyword evidence="22" id="KW-1185">Reference proteome</keyword>
<keyword evidence="4" id="KW-0964">Secreted</keyword>
<dbReference type="FunFam" id="3.40.50.1700:FF:000007">
    <property type="entry name" value="Exo-1,4-beta-xylosidase xlnD"/>
    <property type="match status" value="1"/>
</dbReference>
<keyword evidence="11" id="KW-0624">Polysaccharide degradation</keyword>
<comment type="catalytic activity">
    <reaction evidence="12">
        <text>Hydrolysis of (1-&gt;4)-beta-D-xylans, to remove successive D-xylose residues from the non-reducing termini.</text>
        <dbReference type="EC" id="3.2.1.37"/>
    </reaction>
</comment>
<dbReference type="GO" id="GO:0005576">
    <property type="term" value="C:extracellular region"/>
    <property type="evidence" value="ECO:0007669"/>
    <property type="project" value="UniProtKB-SubCell"/>
</dbReference>
<dbReference type="Pfam" id="PF01915">
    <property type="entry name" value="Glyco_hydro_3_C"/>
    <property type="match status" value="1"/>
</dbReference>
<dbReference type="Pfam" id="PF00933">
    <property type="entry name" value="Glyco_hydro_3"/>
    <property type="match status" value="1"/>
</dbReference>
<evidence type="ECO:0000256" key="5">
    <source>
        <dbReference type="ARBA" id="ARBA00022651"/>
    </source>
</evidence>
<keyword evidence="10" id="KW-0326">Glycosidase</keyword>
<comment type="function">
    <text evidence="13">Xylan 1,4-beta-xylosidase involved in the hydrolysis of xylan, a major structural heterogeneous polysaccharide found in plant biomass representing the second most abundant polysaccharide in the biosphere, after cellulose.</text>
</comment>
<name>A0A194XVN7_MOLSC</name>
<dbReference type="PANTHER" id="PTHR42721:SF13">
    <property type="entry name" value="EXO-1,4-BETA-XYLOSIDASE XLND"/>
    <property type="match status" value="1"/>
</dbReference>
<comment type="pathway">
    <text evidence="2">Glycan degradation; xylan degradation.</text>
</comment>
<dbReference type="InterPro" id="IPR036962">
    <property type="entry name" value="Glyco_hydro_3_N_sf"/>
</dbReference>
<evidence type="ECO:0000256" key="18">
    <source>
        <dbReference type="ARBA" id="ARBA00042744"/>
    </source>
</evidence>
<dbReference type="SUPFAM" id="SSF52279">
    <property type="entry name" value="Beta-D-glucan exohydrolase, C-terminal domain"/>
    <property type="match status" value="1"/>
</dbReference>
<evidence type="ECO:0000256" key="1">
    <source>
        <dbReference type="ARBA" id="ARBA00004613"/>
    </source>
</evidence>
<dbReference type="Pfam" id="PF14310">
    <property type="entry name" value="Fn3-like"/>
    <property type="match status" value="1"/>
</dbReference>
<dbReference type="SUPFAM" id="SSF51445">
    <property type="entry name" value="(Trans)glycosidases"/>
    <property type="match status" value="1"/>
</dbReference>
<feature type="domain" description="Fibronectin type III-like" evidence="20">
    <location>
        <begin position="697"/>
        <end position="768"/>
    </location>
</feature>
<keyword evidence="5" id="KW-0858">Xylan degradation</keyword>
<dbReference type="KEGG" id="psco:LY89DRAFT_679094"/>
<dbReference type="AlphaFoldDB" id="A0A194XVN7"/>
<keyword evidence="6 19" id="KW-0732">Signal</keyword>
<evidence type="ECO:0000259" key="20">
    <source>
        <dbReference type="SMART" id="SM01217"/>
    </source>
</evidence>
<evidence type="ECO:0000256" key="3">
    <source>
        <dbReference type="ARBA" id="ARBA00005336"/>
    </source>
</evidence>
<evidence type="ECO:0000256" key="4">
    <source>
        <dbReference type="ARBA" id="ARBA00022525"/>
    </source>
</evidence>
<evidence type="ECO:0000256" key="12">
    <source>
        <dbReference type="ARBA" id="ARBA00024574"/>
    </source>
</evidence>
<accession>A0A194XVN7</accession>
<feature type="signal peptide" evidence="19">
    <location>
        <begin position="1"/>
        <end position="22"/>
    </location>
</feature>
<keyword evidence="7" id="KW-0378">Hydrolase</keyword>
<dbReference type="GO" id="GO:0031222">
    <property type="term" value="P:arabinan catabolic process"/>
    <property type="evidence" value="ECO:0007669"/>
    <property type="project" value="TreeGrafter"/>
</dbReference>
<evidence type="ECO:0000256" key="16">
    <source>
        <dbReference type="ARBA" id="ARBA00041545"/>
    </source>
</evidence>
<evidence type="ECO:0000256" key="2">
    <source>
        <dbReference type="ARBA" id="ARBA00004851"/>
    </source>
</evidence>
<dbReference type="GO" id="GO:0009044">
    <property type="term" value="F:xylan 1,4-beta-xylosidase activity"/>
    <property type="evidence" value="ECO:0007669"/>
    <property type="project" value="UniProtKB-EC"/>
</dbReference>
<evidence type="ECO:0000256" key="8">
    <source>
        <dbReference type="ARBA" id="ARBA00023180"/>
    </source>
</evidence>
<evidence type="ECO:0000256" key="10">
    <source>
        <dbReference type="ARBA" id="ARBA00023295"/>
    </source>
</evidence>
<dbReference type="UniPathway" id="UPA00114"/>
<keyword evidence="9" id="KW-0119">Carbohydrate metabolism</keyword>
<evidence type="ECO:0000256" key="13">
    <source>
        <dbReference type="ARBA" id="ARBA00025331"/>
    </source>
</evidence>
<evidence type="ECO:0000256" key="14">
    <source>
        <dbReference type="ARBA" id="ARBA00026107"/>
    </source>
</evidence>
<evidence type="ECO:0000313" key="22">
    <source>
        <dbReference type="Proteomes" id="UP000070700"/>
    </source>
</evidence>
<dbReference type="FunFam" id="2.60.40.10:FF:001420">
    <property type="entry name" value="Exo-1,4-beta-xylosidase xlnD"/>
    <property type="match status" value="1"/>
</dbReference>
<dbReference type="RefSeq" id="XP_018078127.1">
    <property type="nucleotide sequence ID" value="XM_018213805.1"/>
</dbReference>
<evidence type="ECO:0000256" key="17">
    <source>
        <dbReference type="ARBA" id="ARBA00041684"/>
    </source>
</evidence>
<dbReference type="Proteomes" id="UP000070700">
    <property type="component" value="Unassembled WGS sequence"/>
</dbReference>
<evidence type="ECO:0000256" key="19">
    <source>
        <dbReference type="SAM" id="SignalP"/>
    </source>
</evidence>
<dbReference type="InterPro" id="IPR017853">
    <property type="entry name" value="GH"/>
</dbReference>
<reference evidence="21 22" key="1">
    <citation type="submission" date="2015-10" db="EMBL/GenBank/DDBJ databases">
        <title>Full genome of DAOMC 229536 Phialocephala scopiformis, a fungal endophyte of spruce producing the potent anti-insectan compound rugulosin.</title>
        <authorList>
            <consortium name="DOE Joint Genome Institute"/>
            <person name="Walker A.K."/>
            <person name="Frasz S.L."/>
            <person name="Seifert K.A."/>
            <person name="Miller J.D."/>
            <person name="Mondo S.J."/>
            <person name="Labutti K."/>
            <person name="Lipzen A."/>
            <person name="Dockter R."/>
            <person name="Kennedy M."/>
            <person name="Grigoriev I.V."/>
            <person name="Spatafora J.W."/>
        </authorList>
    </citation>
    <scope>NUCLEOTIDE SEQUENCE [LARGE SCALE GENOMIC DNA]</scope>
    <source>
        <strain evidence="21 22">CBS 120377</strain>
    </source>
</reference>
<evidence type="ECO:0000256" key="15">
    <source>
        <dbReference type="ARBA" id="ARBA00041508"/>
    </source>
</evidence>
<dbReference type="Gene3D" id="2.60.40.10">
    <property type="entry name" value="Immunoglobulins"/>
    <property type="match status" value="1"/>
</dbReference>
<dbReference type="GeneID" id="28823531"/>
<dbReference type="InterPro" id="IPR013783">
    <property type="entry name" value="Ig-like_fold"/>
</dbReference>
<dbReference type="STRING" id="149040.A0A194XVN7"/>
<dbReference type="InParanoid" id="A0A194XVN7"/>
<protein>
    <recommendedName>
        <fullName evidence="14">xylan 1,4-beta-xylosidase</fullName>
        <ecNumber evidence="14">3.2.1.37</ecNumber>
    </recommendedName>
    <alternativeName>
        <fullName evidence="17">1,4-beta-D-xylan xylohydrolase xlnD</fullName>
    </alternativeName>
    <alternativeName>
        <fullName evidence="18">Beta-xylosidase A</fullName>
    </alternativeName>
    <alternativeName>
        <fullName evidence="16">Beta-xylosidase xlnD</fullName>
    </alternativeName>
    <alternativeName>
        <fullName evidence="15">Xylobiase xlnD</fullName>
    </alternativeName>
</protein>
<proteinExistence type="inferred from homology"/>
<dbReference type="Gene3D" id="3.20.20.300">
    <property type="entry name" value="Glycoside hydrolase, family 3, N-terminal domain"/>
    <property type="match status" value="1"/>
</dbReference>
<keyword evidence="8" id="KW-0325">Glycoprotein</keyword>
<feature type="chain" id="PRO_5008268705" description="xylan 1,4-beta-xylosidase" evidence="19">
    <location>
        <begin position="23"/>
        <end position="797"/>
    </location>
</feature>
<dbReference type="InterPro" id="IPR044993">
    <property type="entry name" value="BXL"/>
</dbReference>
<organism evidence="21 22">
    <name type="scientific">Mollisia scopiformis</name>
    <name type="common">Conifer needle endophyte fungus</name>
    <name type="synonym">Phialocephala scopiformis</name>
    <dbReference type="NCBI Taxonomy" id="149040"/>
    <lineage>
        <taxon>Eukaryota</taxon>
        <taxon>Fungi</taxon>
        <taxon>Dikarya</taxon>
        <taxon>Ascomycota</taxon>
        <taxon>Pezizomycotina</taxon>
        <taxon>Leotiomycetes</taxon>
        <taxon>Helotiales</taxon>
        <taxon>Mollisiaceae</taxon>
        <taxon>Mollisia</taxon>
    </lineage>
</organism>
<dbReference type="SMART" id="SM01217">
    <property type="entry name" value="Fn3_like"/>
    <property type="match status" value="1"/>
</dbReference>
<dbReference type="EC" id="3.2.1.37" evidence="14"/>
<comment type="subcellular location">
    <subcellularLocation>
        <location evidence="1">Secreted</location>
    </subcellularLocation>
</comment>
<evidence type="ECO:0000256" key="9">
    <source>
        <dbReference type="ARBA" id="ARBA00023277"/>
    </source>
</evidence>
<dbReference type="InterPro" id="IPR001764">
    <property type="entry name" value="Glyco_hydro_3_N"/>
</dbReference>
<comment type="similarity">
    <text evidence="3">Belongs to the glycosyl hydrolase 3 family.</text>
</comment>
<dbReference type="OrthoDB" id="47059at2759"/>
<dbReference type="PANTHER" id="PTHR42721">
    <property type="entry name" value="SUGAR HYDROLASE-RELATED"/>
    <property type="match status" value="1"/>
</dbReference>
<evidence type="ECO:0000313" key="21">
    <source>
        <dbReference type="EMBL" id="KUJ23772.1"/>
    </source>
</evidence>
<dbReference type="Gene3D" id="3.40.50.1700">
    <property type="entry name" value="Glycoside hydrolase family 3 C-terminal domain"/>
    <property type="match status" value="1"/>
</dbReference>
<dbReference type="EMBL" id="KQ947404">
    <property type="protein sequence ID" value="KUJ23772.1"/>
    <property type="molecule type" value="Genomic_DNA"/>
</dbReference>
<evidence type="ECO:0000256" key="6">
    <source>
        <dbReference type="ARBA" id="ARBA00022729"/>
    </source>
</evidence>
<dbReference type="GO" id="GO:0045493">
    <property type="term" value="P:xylan catabolic process"/>
    <property type="evidence" value="ECO:0007669"/>
    <property type="project" value="UniProtKB-UniPathway"/>
</dbReference>
<evidence type="ECO:0000256" key="7">
    <source>
        <dbReference type="ARBA" id="ARBA00022801"/>
    </source>
</evidence>
<dbReference type="GO" id="GO:0046556">
    <property type="term" value="F:alpha-L-arabinofuranosidase activity"/>
    <property type="evidence" value="ECO:0007669"/>
    <property type="project" value="TreeGrafter"/>
</dbReference>
<dbReference type="InterPro" id="IPR026891">
    <property type="entry name" value="Fn3-like"/>
</dbReference>
<dbReference type="InterPro" id="IPR036881">
    <property type="entry name" value="Glyco_hydro_3_C_sf"/>
</dbReference>
<gene>
    <name evidence="21" type="ORF">LY89DRAFT_679094</name>
</gene>
<dbReference type="InterPro" id="IPR002772">
    <property type="entry name" value="Glyco_hydro_3_C"/>
</dbReference>
<evidence type="ECO:0000256" key="11">
    <source>
        <dbReference type="ARBA" id="ARBA00023326"/>
    </source>
</evidence>
<sequence length="797" mass="85855">MAHFRITKVLAVLASLAPALTAAQDNSSYVDYDTEPQPSLYEQTVVTPLLSGFPDCQAGPLSNTTACDTSASYYERAQALISLFTLEELIVNTQNNAPGVPRLGLPNYQVWSESLHGLAHNNMSDSGEWNWATSFPQPILSIAGLNRSLINQIGSIISTQARAFNNDGRYGLDSYAPNINGFRAPIWGRGQETPGEDASFLSAAYAYEYITGLQGGVDPEHLKIIATPKHFAGYDIENWNNHSRLGNDVSISQQDLSDYYTPQFLAAARYAKAHSIMCSYNAVNGVPSCSNSFFLQTLLRDSWGFADQGYVSSDCDAIYNVFNPHLYANNVSVASADSMLAGTDIDCGQTYPFYLNESLASGELSRNDIEKSVTRLYTSLMRAGYFDHSTSVYSNLTWSDVETTDSWNVSYEAAVGGIVLLKNDGTLPLASTVKSIALIGPWANATTQMQGNYYGNAPYLTSPLAAFEATGLQINFALGTNISGDSTEGFSDALTAANSSDAIVYIGGIDNTIEAEGLDRQALTWPGNQLDLISQLSEVGKPLIVLQMGGGQVDSSSIKNNTNVGSLIWGGYPGQSGGAAIVDILTGTRAPAGRLVTTQYPADYAEQFSFLDMGLRPNGSNPGQTYIWYSGTPVYQFGDGLFYTTFDETATSSNASNTFDLGTLASAAHPGYAYIEQVPFVNFTAEVTNTGTTASPYTAMIFANTTNAGPAPYPNKWLVGFDRLATITPQNSSTLNIPIPLGALARVDENGDRVLYPGDYELALNNERSVVVKFSFIGGSAVLEKWPLEEQEVLQSE</sequence>
<dbReference type="SMR" id="A0A194XVN7"/>